<dbReference type="GO" id="GO:0008880">
    <property type="term" value="F:glucuronate isomerase activity"/>
    <property type="evidence" value="ECO:0007669"/>
    <property type="project" value="InterPro"/>
</dbReference>
<comment type="caution">
    <text evidence="2">The sequence shown here is derived from an EMBL/GenBank/DDBJ whole genome shotgun (WGS) entry which is preliminary data.</text>
</comment>
<dbReference type="InterPro" id="IPR011051">
    <property type="entry name" value="RmlC_Cupin_sf"/>
</dbReference>
<dbReference type="GO" id="GO:0102482">
    <property type="term" value="F:5-deoxy-D-glucuronate isomerase activity"/>
    <property type="evidence" value="ECO:0007669"/>
    <property type="project" value="UniProtKB-EC"/>
</dbReference>
<evidence type="ECO:0000313" key="2">
    <source>
        <dbReference type="EMBL" id="MPN51265.1"/>
    </source>
</evidence>
<organism evidence="2">
    <name type="scientific">bioreactor metagenome</name>
    <dbReference type="NCBI Taxonomy" id="1076179"/>
    <lineage>
        <taxon>unclassified sequences</taxon>
        <taxon>metagenomes</taxon>
        <taxon>ecological metagenomes</taxon>
    </lineage>
</organism>
<name>A0A645IIZ5_9ZZZZ</name>
<keyword evidence="1 2" id="KW-0413">Isomerase</keyword>
<gene>
    <name evidence="2" type="primary">iolB_6</name>
    <name evidence="2" type="ORF">SDC9_198908</name>
</gene>
<dbReference type="AlphaFoldDB" id="A0A645IIZ5"/>
<dbReference type="GO" id="GO:0019310">
    <property type="term" value="P:inositol catabolic process"/>
    <property type="evidence" value="ECO:0007669"/>
    <property type="project" value="InterPro"/>
</dbReference>
<dbReference type="PANTHER" id="PTHR39193">
    <property type="entry name" value="5-DEOXY-GLUCURONATE ISOMERASE"/>
    <property type="match status" value="1"/>
</dbReference>
<sequence>MNSVILGQKPWERDTHFIIDSRCNARHLTIGEAFVTPGNWAGFPPHKHDVDNMPAEGILDEVYYFLFQPEQGFAIQRLYTKDGDIDECYVVKQDDLVEFPRGYHTTVGAPGYNTYFLWAMAGEHQGFFRSNDPDHEWVSALENVLKKNKE</sequence>
<dbReference type="EC" id="5.3.1.30" evidence="2"/>
<proteinExistence type="predicted"/>
<dbReference type="InterPro" id="IPR024203">
    <property type="entry name" value="Deoxy-glucuronate_isom_IolB"/>
</dbReference>
<dbReference type="PANTHER" id="PTHR39193:SF1">
    <property type="entry name" value="5-DEOXY-GLUCURONATE ISOMERASE"/>
    <property type="match status" value="1"/>
</dbReference>
<dbReference type="Pfam" id="PF04962">
    <property type="entry name" value="KduI"/>
    <property type="match status" value="1"/>
</dbReference>
<dbReference type="InterPro" id="IPR014710">
    <property type="entry name" value="RmlC-like_jellyroll"/>
</dbReference>
<dbReference type="SUPFAM" id="SSF51182">
    <property type="entry name" value="RmlC-like cupins"/>
    <property type="match status" value="1"/>
</dbReference>
<dbReference type="InterPro" id="IPR021120">
    <property type="entry name" value="KduI/IolB_isomerase"/>
</dbReference>
<evidence type="ECO:0000256" key="1">
    <source>
        <dbReference type="ARBA" id="ARBA00023235"/>
    </source>
</evidence>
<protein>
    <submittedName>
        <fullName evidence="2">5-deoxy-glucuronate isomerase</fullName>
        <ecNumber evidence="2">5.3.1.30</ecNumber>
    </submittedName>
</protein>
<accession>A0A645IIZ5</accession>
<dbReference type="EMBL" id="VSSQ01116196">
    <property type="protein sequence ID" value="MPN51265.1"/>
    <property type="molecule type" value="Genomic_DNA"/>
</dbReference>
<dbReference type="Gene3D" id="2.60.120.10">
    <property type="entry name" value="Jelly Rolls"/>
    <property type="match status" value="1"/>
</dbReference>
<reference evidence="2" key="1">
    <citation type="submission" date="2019-08" db="EMBL/GenBank/DDBJ databases">
        <authorList>
            <person name="Kucharzyk K."/>
            <person name="Murdoch R.W."/>
            <person name="Higgins S."/>
            <person name="Loffler F."/>
        </authorList>
    </citation>
    <scope>NUCLEOTIDE SEQUENCE</scope>
</reference>